<reference evidence="2 5" key="3">
    <citation type="submission" date="2024-07" db="EMBL/GenBank/DDBJ databases">
        <title>Making a pathogen? Evaluating the impact of protist predation on the evolution of virulence in Serratia marcescens.</title>
        <authorList>
            <person name="Hopkins H."/>
            <person name="Lopezguerra C."/>
            <person name="Lau M.-J."/>
        </authorList>
    </citation>
    <scope>NUCLEOTIDE SEQUENCE [LARGE SCALE GENOMIC DNA]</scope>
    <source>
        <strain evidence="2 5">KZ19</strain>
    </source>
</reference>
<dbReference type="GeneID" id="64308847"/>
<name>A0A221FMU0_SERMA</name>
<dbReference type="EMBL" id="PQGI02000002">
    <property type="protein sequence ID" value="MEX3187672.1"/>
    <property type="molecule type" value="Genomic_DNA"/>
</dbReference>
<protein>
    <submittedName>
        <fullName evidence="1">Uncharacterized protein</fullName>
    </submittedName>
</protein>
<evidence type="ECO:0000313" key="4">
    <source>
        <dbReference type="Proteomes" id="UP000037482"/>
    </source>
</evidence>
<evidence type="ECO:0000313" key="3">
    <source>
        <dbReference type="EMBL" id="POP14882.1"/>
    </source>
</evidence>
<dbReference type="AlphaFoldDB" id="A0A221FMU0"/>
<dbReference type="Proteomes" id="UP000237365">
    <property type="component" value="Unassembled WGS sequence"/>
</dbReference>
<sequence>MQPYKEVEFDHELCLAIGRAVLDVVAQGEETSATSVMSAIERAVEQGLNDDDTAVADDALDLMARLIHGCGFINLSGEEETSHALVEFQALQE</sequence>
<comment type="caution">
    <text evidence="1">The sequence shown here is derived from an EMBL/GenBank/DDBJ whole genome shotgun (WGS) entry which is preliminary data.</text>
</comment>
<evidence type="ECO:0000313" key="1">
    <source>
        <dbReference type="EMBL" id="KMU51698.1"/>
    </source>
</evidence>
<dbReference type="Proteomes" id="UP000037482">
    <property type="component" value="Unassembled WGS sequence"/>
</dbReference>
<reference evidence="3" key="2">
    <citation type="submission" date="2018-01" db="EMBL/GenBank/DDBJ databases">
        <title>The opportunistic pathogen Serratia marcescens is an overlooked threat to honeybees.</title>
        <authorList>
            <person name="Raymann K."/>
            <person name="Shaffer Z."/>
            <person name="Coon K."/>
            <person name="Salisbury S."/>
            <person name="Moran N.A."/>
        </authorList>
    </citation>
    <scope>NUCLEOTIDE SEQUENCE [LARGE SCALE GENOMIC DNA]</scope>
    <source>
        <strain evidence="3">KZ19</strain>
    </source>
</reference>
<gene>
    <name evidence="1" type="ORF">AB868_02446</name>
    <name evidence="2" type="ORF">C3R40_013700</name>
    <name evidence="3" type="ORF">C3R40_20420</name>
</gene>
<organism evidence="1 4">
    <name type="scientific">Serratia marcescens</name>
    <dbReference type="NCBI Taxonomy" id="615"/>
    <lineage>
        <taxon>Bacteria</taxon>
        <taxon>Pseudomonadati</taxon>
        <taxon>Pseudomonadota</taxon>
        <taxon>Gammaproteobacteria</taxon>
        <taxon>Enterobacterales</taxon>
        <taxon>Yersiniaceae</taxon>
        <taxon>Serratia</taxon>
    </lineage>
</organism>
<dbReference type="RefSeq" id="WP_033642643.1">
    <property type="nucleotide sequence ID" value="NZ_CAMIQF010000001.1"/>
</dbReference>
<dbReference type="EMBL" id="LFJS01000012">
    <property type="protein sequence ID" value="KMU51698.1"/>
    <property type="molecule type" value="Genomic_DNA"/>
</dbReference>
<evidence type="ECO:0000313" key="2">
    <source>
        <dbReference type="EMBL" id="MEX3187672.1"/>
    </source>
</evidence>
<accession>A0A656VMM7</accession>
<reference evidence="2 5" key="4">
    <citation type="submission" date="2024-07" db="EMBL/GenBank/DDBJ databases">
        <authorList>
            <person name="Raymann K."/>
        </authorList>
    </citation>
    <scope>NUCLEOTIDE SEQUENCE [LARGE SCALE GENOMIC DNA]</scope>
    <source>
        <strain evidence="2 5">KZ19</strain>
    </source>
</reference>
<accession>A0A221FMU0</accession>
<dbReference type="EMBL" id="PQGI01000014">
    <property type="protein sequence ID" value="POP14882.1"/>
    <property type="molecule type" value="Genomic_DNA"/>
</dbReference>
<evidence type="ECO:0000313" key="5">
    <source>
        <dbReference type="Proteomes" id="UP000237365"/>
    </source>
</evidence>
<proteinExistence type="predicted"/>
<reference evidence="1 4" key="1">
    <citation type="submission" date="2015-06" db="EMBL/GenBank/DDBJ databases">
        <title>Draft Genome of Serratia marcescens Strain AH0650_Sm1.</title>
        <authorList>
            <person name="Wan Y."/>
            <person name="Gorrie C."/>
            <person name="Holt K."/>
        </authorList>
    </citation>
    <scope>NUCLEOTIDE SEQUENCE [LARGE SCALE GENOMIC DNA]</scope>
    <source>
        <strain evidence="1 4">AH0650_Sm1</strain>
    </source>
</reference>